<dbReference type="EMBL" id="UINC01003809">
    <property type="protein sequence ID" value="SVA09417.1"/>
    <property type="molecule type" value="Genomic_DNA"/>
</dbReference>
<dbReference type="Gene3D" id="2.60.120.10">
    <property type="entry name" value="Jelly Rolls"/>
    <property type="match status" value="1"/>
</dbReference>
<proteinExistence type="predicted"/>
<dbReference type="PANTHER" id="PTHR33387">
    <property type="entry name" value="RMLC-LIKE JELLY ROLL FOLD PROTEIN"/>
    <property type="match status" value="1"/>
</dbReference>
<dbReference type="CDD" id="cd06121">
    <property type="entry name" value="cupin_YML079wp"/>
    <property type="match status" value="1"/>
</dbReference>
<accession>A0A381T487</accession>
<dbReference type="Pfam" id="PF06172">
    <property type="entry name" value="Cupin_5"/>
    <property type="match status" value="1"/>
</dbReference>
<dbReference type="SUPFAM" id="SSF51182">
    <property type="entry name" value="RmlC-like cupins"/>
    <property type="match status" value="1"/>
</dbReference>
<dbReference type="PANTHER" id="PTHR33387:SF3">
    <property type="entry name" value="DUF985 DOMAIN-CONTAINING PROTEIN"/>
    <property type="match status" value="1"/>
</dbReference>
<dbReference type="InterPro" id="IPR009327">
    <property type="entry name" value="Cupin_DUF985"/>
</dbReference>
<feature type="domain" description="DUF985" evidence="1">
    <location>
        <begin position="6"/>
        <end position="128"/>
    </location>
</feature>
<reference evidence="2" key="1">
    <citation type="submission" date="2018-05" db="EMBL/GenBank/DDBJ databases">
        <authorList>
            <person name="Lanie J.A."/>
            <person name="Ng W.-L."/>
            <person name="Kazmierczak K.M."/>
            <person name="Andrzejewski T.M."/>
            <person name="Davidsen T.M."/>
            <person name="Wayne K.J."/>
            <person name="Tettelin H."/>
            <person name="Glass J.I."/>
            <person name="Rusch D."/>
            <person name="Podicherti R."/>
            <person name="Tsui H.-C.T."/>
            <person name="Winkler M.E."/>
        </authorList>
    </citation>
    <scope>NUCLEOTIDE SEQUENCE</scope>
</reference>
<gene>
    <name evidence="2" type="ORF">METZ01_LOCUS62271</name>
</gene>
<evidence type="ECO:0000313" key="2">
    <source>
        <dbReference type="EMBL" id="SVA09417.1"/>
    </source>
</evidence>
<sequence>MDDSDKLIEQLEMNPHPEGGYYSESFRDENSSVSLIYYLLKKGQRSHWHRLTKNEILHFYKGDPLSIHISADAKTTITKKLGHGIADNENLHLVIHAGSWFSMNSEGDYSLIGCTVSPAFDYADFELAPPNWEPNNK</sequence>
<evidence type="ECO:0000259" key="1">
    <source>
        <dbReference type="Pfam" id="PF06172"/>
    </source>
</evidence>
<dbReference type="InterPro" id="IPR011051">
    <property type="entry name" value="RmlC_Cupin_sf"/>
</dbReference>
<protein>
    <recommendedName>
        <fullName evidence="1">DUF985 domain-containing protein</fullName>
    </recommendedName>
</protein>
<dbReference type="AlphaFoldDB" id="A0A381T487"/>
<organism evidence="2">
    <name type="scientific">marine metagenome</name>
    <dbReference type="NCBI Taxonomy" id="408172"/>
    <lineage>
        <taxon>unclassified sequences</taxon>
        <taxon>metagenomes</taxon>
        <taxon>ecological metagenomes</taxon>
    </lineage>
</organism>
<name>A0A381T487_9ZZZZ</name>
<dbReference type="InterPro" id="IPR014710">
    <property type="entry name" value="RmlC-like_jellyroll"/>
</dbReference>
<dbReference type="InterPro" id="IPR039935">
    <property type="entry name" value="YML079W-like"/>
</dbReference>